<keyword evidence="16" id="KW-0594">Phospholipid biosynthesis</keyword>
<evidence type="ECO:0000256" key="22">
    <source>
        <dbReference type="ARBA" id="ARBA00052094"/>
    </source>
</evidence>
<feature type="non-terminal residue" evidence="28">
    <location>
        <position position="389"/>
    </location>
</feature>
<evidence type="ECO:0000256" key="2">
    <source>
        <dbReference type="ARBA" id="ARBA00001946"/>
    </source>
</evidence>
<name>A0A7K6MT39_PANBI</name>
<keyword evidence="12 27" id="KW-1133">Transmembrane helix</keyword>
<evidence type="ECO:0000256" key="24">
    <source>
        <dbReference type="ARBA" id="ARBA00070294"/>
    </source>
</evidence>
<evidence type="ECO:0000256" key="14">
    <source>
        <dbReference type="ARBA" id="ARBA00023098"/>
    </source>
</evidence>
<feature type="transmembrane region" description="Helical" evidence="27">
    <location>
        <begin position="42"/>
        <end position="61"/>
    </location>
</feature>
<evidence type="ECO:0000256" key="16">
    <source>
        <dbReference type="ARBA" id="ARBA00023209"/>
    </source>
</evidence>
<comment type="pathway">
    <text evidence="19">Phospholipid metabolism; phosphatidylethanolamine biosynthesis; phosphatidylethanolamine from ethanolamine: step 3/3.</text>
</comment>
<evidence type="ECO:0000256" key="23">
    <source>
        <dbReference type="ARBA" id="ARBA00059224"/>
    </source>
</evidence>
<organism evidence="28 29">
    <name type="scientific">Panurus biarmicus</name>
    <name type="common">Bearded tit</name>
    <dbReference type="NCBI Taxonomy" id="181101"/>
    <lineage>
        <taxon>Eukaryota</taxon>
        <taxon>Metazoa</taxon>
        <taxon>Chordata</taxon>
        <taxon>Craniata</taxon>
        <taxon>Vertebrata</taxon>
        <taxon>Euteleostomi</taxon>
        <taxon>Archelosauria</taxon>
        <taxon>Archosauria</taxon>
        <taxon>Dinosauria</taxon>
        <taxon>Saurischia</taxon>
        <taxon>Theropoda</taxon>
        <taxon>Coelurosauria</taxon>
        <taxon>Aves</taxon>
        <taxon>Neognathae</taxon>
        <taxon>Neoaves</taxon>
        <taxon>Telluraves</taxon>
        <taxon>Australaves</taxon>
        <taxon>Passeriformes</taxon>
        <taxon>Sylvioidea</taxon>
        <taxon>Sylviidae</taxon>
        <taxon>Sylviidae incertae sedis</taxon>
        <taxon>Panurus</taxon>
    </lineage>
</organism>
<evidence type="ECO:0000256" key="7">
    <source>
        <dbReference type="ARBA" id="ARBA00022679"/>
    </source>
</evidence>
<keyword evidence="6" id="KW-0444">Lipid biosynthesis</keyword>
<comment type="similarity">
    <text evidence="5 26">Belongs to the CDP-alcohol phosphatidyltransferase class-I family.</text>
</comment>
<protein>
    <recommendedName>
        <fullName evidence="24">Ethanolaminephosphotransferase 1</fullName>
        <ecNumber evidence="20">2.7.8.1</ecNumber>
    </recommendedName>
    <alternativeName>
        <fullName evidence="25">Selenoprotein I</fullName>
    </alternativeName>
</protein>
<accession>A0A7K6MT39</accession>
<evidence type="ECO:0000256" key="4">
    <source>
        <dbReference type="ARBA" id="ARBA00005189"/>
    </source>
</evidence>
<evidence type="ECO:0000256" key="9">
    <source>
        <dbReference type="ARBA" id="ARBA00022723"/>
    </source>
</evidence>
<keyword evidence="7 26" id="KW-0808">Transferase</keyword>
<comment type="cofactor">
    <cofactor evidence="1">
        <name>Mn(2+)</name>
        <dbReference type="ChEBI" id="CHEBI:29035"/>
    </cofactor>
</comment>
<keyword evidence="11" id="KW-0460">Magnesium</keyword>
<dbReference type="GO" id="GO:0005794">
    <property type="term" value="C:Golgi apparatus"/>
    <property type="evidence" value="ECO:0007669"/>
    <property type="project" value="TreeGrafter"/>
</dbReference>
<dbReference type="InterPro" id="IPR000462">
    <property type="entry name" value="CDP-OH_P_trans"/>
</dbReference>
<evidence type="ECO:0000256" key="26">
    <source>
        <dbReference type="RuleBase" id="RU003750"/>
    </source>
</evidence>
<feature type="transmembrane region" description="Helical" evidence="27">
    <location>
        <begin position="73"/>
        <end position="93"/>
    </location>
</feature>
<evidence type="ECO:0000313" key="29">
    <source>
        <dbReference type="Proteomes" id="UP000545574"/>
    </source>
</evidence>
<feature type="transmembrane region" description="Helical" evidence="27">
    <location>
        <begin position="211"/>
        <end position="233"/>
    </location>
</feature>
<feature type="transmembrane region" description="Helical" evidence="27">
    <location>
        <begin position="140"/>
        <end position="160"/>
    </location>
</feature>
<keyword evidence="17" id="KW-0464">Manganese</keyword>
<comment type="catalytic activity">
    <reaction evidence="21">
        <text>CDP-ethanolamine + a 1,2-diacyl-sn-glycerol = a 1,2-diacyl-sn-glycero-3-phosphoethanolamine + CMP + H(+)</text>
        <dbReference type="Rhea" id="RHEA:32943"/>
        <dbReference type="ChEBI" id="CHEBI:15378"/>
        <dbReference type="ChEBI" id="CHEBI:17815"/>
        <dbReference type="ChEBI" id="CHEBI:57876"/>
        <dbReference type="ChEBI" id="CHEBI:60377"/>
        <dbReference type="ChEBI" id="CHEBI:64612"/>
        <dbReference type="EC" id="2.7.8.1"/>
    </reaction>
    <physiologicalReaction direction="left-to-right" evidence="21">
        <dbReference type="Rhea" id="RHEA:32944"/>
    </physiologicalReaction>
</comment>
<dbReference type="FunFam" id="1.20.120.1760:FF:000006">
    <property type="entry name" value="Putative ethanolaminephosphotransferase 1"/>
    <property type="match status" value="1"/>
</dbReference>
<evidence type="ECO:0000256" key="18">
    <source>
        <dbReference type="ARBA" id="ARBA00023264"/>
    </source>
</evidence>
<evidence type="ECO:0000256" key="3">
    <source>
        <dbReference type="ARBA" id="ARBA00004477"/>
    </source>
</evidence>
<dbReference type="Gene3D" id="1.20.120.1760">
    <property type="match status" value="1"/>
</dbReference>
<sequence>LLGFVSLSQYSAVDSNPLSLYVMHPFWNAVVKIFPTWLAPNLITFSGFLLLVFNFFLMAYFDPDFYASAPDHQHVPNGVWIVVGLLNFMAYTLDGVDGKQARRTNSSTPLGELFDHGLDSWACVYFVVTVYSTFGRGSTGVSVFVLYLLLWVVLFSFILSHWEKYNTGILFLPWGYDISQVTISIVYIVTAFVGVEAWYAPFLFNFLYRDLFTAMIIACALTVTLPMSLYNFYKAYKNNTLKHHSVYEILLPLVSPVLLFLLCTTWIFLSPTDILEVQPRLFYFMVGTAFANISVRASALCLRNWRIGYGIASGITSRIWDNIWEHPLGSGITPWDPVSAPSPGEPAEQALQHPALLPTEAHSGLTGSRGGENRPAGCGGTVNTCCKYL</sequence>
<evidence type="ECO:0000256" key="5">
    <source>
        <dbReference type="ARBA" id="ARBA00010441"/>
    </source>
</evidence>
<comment type="pathway">
    <text evidence="4">Lipid metabolism.</text>
</comment>
<evidence type="ECO:0000256" key="8">
    <source>
        <dbReference type="ARBA" id="ARBA00022692"/>
    </source>
</evidence>
<evidence type="ECO:0000256" key="19">
    <source>
        <dbReference type="ARBA" id="ARBA00037891"/>
    </source>
</evidence>
<evidence type="ECO:0000256" key="20">
    <source>
        <dbReference type="ARBA" id="ARBA00038986"/>
    </source>
</evidence>
<keyword evidence="9" id="KW-0479">Metal-binding</keyword>
<dbReference type="GO" id="GO:0004307">
    <property type="term" value="F:ethanolaminephosphotransferase activity"/>
    <property type="evidence" value="ECO:0007669"/>
    <property type="project" value="UniProtKB-EC"/>
</dbReference>
<gene>
    <name evidence="28" type="primary">Selenoi_1</name>
    <name evidence="28" type="ORF">PANBIA_R10635</name>
</gene>
<dbReference type="Proteomes" id="UP000545574">
    <property type="component" value="Unassembled WGS sequence"/>
</dbReference>
<evidence type="ECO:0000256" key="13">
    <source>
        <dbReference type="ARBA" id="ARBA00022990"/>
    </source>
</evidence>
<feature type="transmembrane region" description="Helical" evidence="27">
    <location>
        <begin position="245"/>
        <end position="269"/>
    </location>
</feature>
<comment type="catalytic activity">
    <reaction evidence="22">
        <text>1-O-alkyl-2-acyl-sn-glycerol + CDP-ethanolamine = a 1-O-alkyl-2-acyl-sn-glycero-3-phosphoethanolamine + CMP + H(+)</text>
        <dbReference type="Rhea" id="RHEA:36187"/>
        <dbReference type="ChEBI" id="CHEBI:15378"/>
        <dbReference type="ChEBI" id="CHEBI:52595"/>
        <dbReference type="ChEBI" id="CHEBI:57876"/>
        <dbReference type="ChEBI" id="CHEBI:60377"/>
        <dbReference type="ChEBI" id="CHEBI:60520"/>
    </reaction>
    <physiologicalReaction direction="left-to-right" evidence="22">
        <dbReference type="Rhea" id="RHEA:36188"/>
    </physiologicalReaction>
</comment>
<keyword evidence="8 27" id="KW-0812">Transmembrane</keyword>
<dbReference type="PANTHER" id="PTHR10414">
    <property type="entry name" value="ETHANOLAMINEPHOSPHOTRANSFERASE"/>
    <property type="match status" value="1"/>
</dbReference>
<evidence type="ECO:0000256" key="25">
    <source>
        <dbReference type="ARBA" id="ARBA00083013"/>
    </source>
</evidence>
<evidence type="ECO:0000256" key="6">
    <source>
        <dbReference type="ARBA" id="ARBA00022516"/>
    </source>
</evidence>
<comment type="function">
    <text evidence="23">Ethanolaminephosphotransferase that catalyzes the transfer of phosphoethanolamine (PE) from CDP-ethanolamine to lipid acceptors, the final step in the synthesis of PE via the 'Kennedy' pathway. PE is the second most abundant phospholipid of membranes in mammals and is involved in various membrane-related cellular processes. The enzyme is critical for the synthesis of several PE species and also catalyzes the synthesis of plasmanyl-PE, a lipid required for proper myelination and neurodevelopment, from 1-alkyl-2-acylglycerol.</text>
</comment>
<dbReference type="InterPro" id="IPR014472">
    <property type="entry name" value="CHOPT"/>
</dbReference>
<dbReference type="GO" id="GO:0006646">
    <property type="term" value="P:phosphatidylethanolamine biosynthetic process"/>
    <property type="evidence" value="ECO:0007669"/>
    <property type="project" value="TreeGrafter"/>
</dbReference>
<evidence type="ECO:0000256" key="15">
    <source>
        <dbReference type="ARBA" id="ARBA00023136"/>
    </source>
</evidence>
<feature type="transmembrane region" description="Helical" evidence="27">
    <location>
        <begin position="281"/>
        <end position="302"/>
    </location>
</feature>
<dbReference type="PANTHER" id="PTHR10414:SF47">
    <property type="entry name" value="ETHANOLAMINEPHOSPHOTRANSFERASE 1"/>
    <property type="match status" value="1"/>
</dbReference>
<comment type="caution">
    <text evidence="28">The sequence shown here is derived from an EMBL/GenBank/DDBJ whole genome shotgun (WGS) entry which is preliminary data.</text>
</comment>
<evidence type="ECO:0000313" key="28">
    <source>
        <dbReference type="EMBL" id="NWW39743.1"/>
    </source>
</evidence>
<dbReference type="GO" id="GO:0005789">
    <property type="term" value="C:endoplasmic reticulum membrane"/>
    <property type="evidence" value="ECO:0007669"/>
    <property type="project" value="UniProtKB-SubCell"/>
</dbReference>
<dbReference type="EC" id="2.7.8.1" evidence="20"/>
<proteinExistence type="inferred from homology"/>
<comment type="subcellular location">
    <subcellularLocation>
        <location evidence="3">Endoplasmic reticulum membrane</location>
        <topology evidence="3">Multi-pass membrane protein</topology>
    </subcellularLocation>
</comment>
<evidence type="ECO:0000256" key="21">
    <source>
        <dbReference type="ARBA" id="ARBA00048120"/>
    </source>
</evidence>
<evidence type="ECO:0000256" key="17">
    <source>
        <dbReference type="ARBA" id="ARBA00023211"/>
    </source>
</evidence>
<evidence type="ECO:0000256" key="12">
    <source>
        <dbReference type="ARBA" id="ARBA00022989"/>
    </source>
</evidence>
<keyword evidence="10" id="KW-0256">Endoplasmic reticulum</keyword>
<keyword evidence="13" id="KW-0007">Acetylation</keyword>
<dbReference type="Pfam" id="PF01066">
    <property type="entry name" value="CDP-OH_P_transf"/>
    <property type="match status" value="1"/>
</dbReference>
<keyword evidence="15 27" id="KW-0472">Membrane</keyword>
<feature type="non-terminal residue" evidence="28">
    <location>
        <position position="1"/>
    </location>
</feature>
<keyword evidence="14" id="KW-0443">Lipid metabolism</keyword>
<comment type="cofactor">
    <cofactor evidence="2">
        <name>Mg(2+)</name>
        <dbReference type="ChEBI" id="CHEBI:18420"/>
    </cofactor>
</comment>
<dbReference type="InterPro" id="IPR043130">
    <property type="entry name" value="CDP-OH_PTrfase_TM_dom"/>
</dbReference>
<dbReference type="EMBL" id="VZRT01003836">
    <property type="protein sequence ID" value="NWW39743.1"/>
    <property type="molecule type" value="Genomic_DNA"/>
</dbReference>
<keyword evidence="29" id="KW-1185">Reference proteome</keyword>
<dbReference type="InterPro" id="IPR048254">
    <property type="entry name" value="CDP_ALCOHOL_P_TRANSF_CS"/>
</dbReference>
<evidence type="ECO:0000256" key="1">
    <source>
        <dbReference type="ARBA" id="ARBA00001936"/>
    </source>
</evidence>
<keyword evidence="18" id="KW-1208">Phospholipid metabolism</keyword>
<reference evidence="28 29" key="1">
    <citation type="submission" date="2019-09" db="EMBL/GenBank/DDBJ databases">
        <title>Bird 10,000 Genomes (B10K) Project - Family phase.</title>
        <authorList>
            <person name="Zhang G."/>
        </authorList>
    </citation>
    <scope>NUCLEOTIDE SEQUENCE [LARGE SCALE GENOMIC DNA]</scope>
    <source>
        <strain evidence="28">B10K-DU-030-18</strain>
    </source>
</reference>
<dbReference type="GO" id="GO:0046872">
    <property type="term" value="F:metal ion binding"/>
    <property type="evidence" value="ECO:0007669"/>
    <property type="project" value="UniProtKB-KW"/>
</dbReference>
<evidence type="ECO:0000256" key="27">
    <source>
        <dbReference type="SAM" id="Phobius"/>
    </source>
</evidence>
<dbReference type="AlphaFoldDB" id="A0A7K6MT39"/>
<evidence type="ECO:0000256" key="10">
    <source>
        <dbReference type="ARBA" id="ARBA00022824"/>
    </source>
</evidence>
<dbReference type="PROSITE" id="PS00379">
    <property type="entry name" value="CDP_ALCOHOL_P_TRANSF"/>
    <property type="match status" value="1"/>
</dbReference>
<evidence type="ECO:0000256" key="11">
    <source>
        <dbReference type="ARBA" id="ARBA00022842"/>
    </source>
</evidence>